<organism evidence="2 3">
    <name type="scientific">Hallerella porci</name>
    <dbReference type="NCBI Taxonomy" id="1945871"/>
    <lineage>
        <taxon>Bacteria</taxon>
        <taxon>Pseudomonadati</taxon>
        <taxon>Fibrobacterota</taxon>
        <taxon>Fibrobacteria</taxon>
        <taxon>Fibrobacterales</taxon>
        <taxon>Fibrobacteraceae</taxon>
        <taxon>Hallerella</taxon>
    </lineage>
</organism>
<name>A0ABX5LSG1_9BACT</name>
<accession>A0ABX5LSG1</accession>
<sequence length="224" mass="25296">MESLLILVGIIALQIGAAWLKQRGKRNSTPHRENENERDLPPDFEAEKYSDDDDDENSDVEINTPESLQELIRRFRAEQAKLDGEGNDIDIQVSSTTTTTSNGETKTESYTKTYSTKADKPETKAETNSAPENSSAEVFTAKAPEPETFTKQNFDYSTDFESESDFEIQDETTAAEISDSDLQSAHVSHSKIAFNPKEARKGFIWASILENPRFRRPISAYRMR</sequence>
<keyword evidence="3" id="KW-1185">Reference proteome</keyword>
<dbReference type="Proteomes" id="UP000245523">
    <property type="component" value="Unassembled WGS sequence"/>
</dbReference>
<protein>
    <recommendedName>
        <fullName evidence="4">Cell division protein ZipA</fullName>
    </recommendedName>
</protein>
<feature type="compositionally biased region" description="Acidic residues" evidence="1">
    <location>
        <begin position="50"/>
        <end position="59"/>
    </location>
</feature>
<feature type="compositionally biased region" description="Polar residues" evidence="1">
    <location>
        <begin position="126"/>
        <end position="137"/>
    </location>
</feature>
<gene>
    <name evidence="2" type="ORF">B0H50_1017</name>
</gene>
<evidence type="ECO:0008006" key="4">
    <source>
        <dbReference type="Google" id="ProtNLM"/>
    </source>
</evidence>
<comment type="caution">
    <text evidence="2">The sequence shown here is derived from an EMBL/GenBank/DDBJ whole genome shotgun (WGS) entry which is preliminary data.</text>
</comment>
<feature type="region of interest" description="Disordered" evidence="1">
    <location>
        <begin position="86"/>
        <end position="147"/>
    </location>
</feature>
<evidence type="ECO:0000313" key="3">
    <source>
        <dbReference type="Proteomes" id="UP000245523"/>
    </source>
</evidence>
<proteinExistence type="predicted"/>
<dbReference type="EMBL" id="QGHD01000001">
    <property type="protein sequence ID" value="PWL03996.1"/>
    <property type="molecule type" value="Genomic_DNA"/>
</dbReference>
<evidence type="ECO:0000313" key="2">
    <source>
        <dbReference type="EMBL" id="PWL03996.1"/>
    </source>
</evidence>
<dbReference type="RefSeq" id="WP_109587040.1">
    <property type="nucleotide sequence ID" value="NZ_JAXEIU010000015.1"/>
</dbReference>
<feature type="region of interest" description="Disordered" evidence="1">
    <location>
        <begin position="24"/>
        <end position="67"/>
    </location>
</feature>
<evidence type="ECO:0000256" key="1">
    <source>
        <dbReference type="SAM" id="MobiDB-lite"/>
    </source>
</evidence>
<feature type="compositionally biased region" description="Low complexity" evidence="1">
    <location>
        <begin position="94"/>
        <end position="116"/>
    </location>
</feature>
<reference evidence="2 3" key="1">
    <citation type="submission" date="2018-05" db="EMBL/GenBank/DDBJ databases">
        <title>Animal gut microbial communities from fecal samples from Wisconsin, USA.</title>
        <authorList>
            <person name="Neumann A."/>
        </authorList>
    </citation>
    <scope>NUCLEOTIDE SEQUENCE [LARGE SCALE GENOMIC DNA]</scope>
    <source>
        <strain evidence="2 3">UWS4</strain>
    </source>
</reference>
<feature type="compositionally biased region" description="Basic and acidic residues" evidence="1">
    <location>
        <begin position="30"/>
        <end position="49"/>
    </location>
</feature>